<dbReference type="InterPro" id="IPR035992">
    <property type="entry name" value="Ricin_B-like_lectins"/>
</dbReference>
<evidence type="ECO:0000313" key="2">
    <source>
        <dbReference type="EMBL" id="SDR00444.1"/>
    </source>
</evidence>
<dbReference type="PROSITE" id="PS50231">
    <property type="entry name" value="RICIN_B_LECTIN"/>
    <property type="match status" value="1"/>
</dbReference>
<proteinExistence type="predicted"/>
<organism evidence="2 3">
    <name type="scientific">Actinopolyspora saharensis</name>
    <dbReference type="NCBI Taxonomy" id="995062"/>
    <lineage>
        <taxon>Bacteria</taxon>
        <taxon>Bacillati</taxon>
        <taxon>Actinomycetota</taxon>
        <taxon>Actinomycetes</taxon>
        <taxon>Actinopolysporales</taxon>
        <taxon>Actinopolysporaceae</taxon>
        <taxon>Actinopolyspora</taxon>
    </lineage>
</organism>
<evidence type="ECO:0000259" key="1">
    <source>
        <dbReference type="Pfam" id="PF14200"/>
    </source>
</evidence>
<feature type="domain" description="Ricin B lectin" evidence="1">
    <location>
        <begin position="105"/>
        <end position="185"/>
    </location>
</feature>
<dbReference type="Proteomes" id="UP000199301">
    <property type="component" value="Unassembled WGS sequence"/>
</dbReference>
<dbReference type="EMBL" id="FNKO01000002">
    <property type="protein sequence ID" value="SDR00444.1"/>
    <property type="molecule type" value="Genomic_DNA"/>
</dbReference>
<protein>
    <submittedName>
        <fullName evidence="2">Ricin-type beta-trefoil lectin domain-containing protein</fullName>
    </submittedName>
</protein>
<dbReference type="GO" id="GO:0030246">
    <property type="term" value="F:carbohydrate binding"/>
    <property type="evidence" value="ECO:0007669"/>
    <property type="project" value="UniProtKB-KW"/>
</dbReference>
<gene>
    <name evidence="2" type="ORF">SAMN04489718_3050</name>
</gene>
<dbReference type="SUPFAM" id="SSF50370">
    <property type="entry name" value="Ricin B-like lectins"/>
    <property type="match status" value="1"/>
</dbReference>
<dbReference type="InterPro" id="IPR000772">
    <property type="entry name" value="Ricin_B_lectin"/>
</dbReference>
<dbReference type="STRING" id="995062.SAMN04489718_3050"/>
<accession>A0A1H1FHY3</accession>
<keyword evidence="3" id="KW-1185">Reference proteome</keyword>
<name>A0A1H1FHY3_9ACTN</name>
<dbReference type="Pfam" id="PF14200">
    <property type="entry name" value="RicinB_lectin_2"/>
    <property type="match status" value="1"/>
</dbReference>
<keyword evidence="2" id="KW-0430">Lectin</keyword>
<dbReference type="Gene3D" id="2.80.10.50">
    <property type="match status" value="1"/>
</dbReference>
<reference evidence="3" key="1">
    <citation type="submission" date="2016-10" db="EMBL/GenBank/DDBJ databases">
        <authorList>
            <person name="Varghese N."/>
            <person name="Submissions S."/>
        </authorList>
    </citation>
    <scope>NUCLEOTIDE SEQUENCE [LARGE SCALE GENOMIC DNA]</scope>
    <source>
        <strain evidence="3">DSM 45459</strain>
    </source>
</reference>
<sequence>MSGADLEVEKKAWYLVMLRKRIALVAVAALSLVGVMGAGAGAAEQKAEQHQKSQQQGMIIPREPYYLYNGSSNLFMITKGGNALEGGYVDLWYRHNTGTLGLREQWKFLPTAHRGVARIKNVGSGLCLQPNPNKLDPWNHVVQEQCDKGEREQWWNLRRSSGGLRISSFLNDNRVLTPYDGAAASHDIVLNQDSSSADQRWRPVLVD</sequence>
<dbReference type="CDD" id="cd00161">
    <property type="entry name" value="beta-trefoil_Ricin-like"/>
    <property type="match status" value="1"/>
</dbReference>
<dbReference type="AlphaFoldDB" id="A0A1H1FHY3"/>
<evidence type="ECO:0000313" key="3">
    <source>
        <dbReference type="Proteomes" id="UP000199301"/>
    </source>
</evidence>